<comment type="caution">
    <text evidence="1">The sequence shown here is derived from an EMBL/GenBank/DDBJ whole genome shotgun (WGS) entry which is preliminary data.</text>
</comment>
<dbReference type="EMBL" id="BSYO01000039">
    <property type="protein sequence ID" value="GMH30935.1"/>
    <property type="molecule type" value="Genomic_DNA"/>
</dbReference>
<proteinExistence type="predicted"/>
<dbReference type="Proteomes" id="UP001279734">
    <property type="component" value="Unassembled WGS sequence"/>
</dbReference>
<gene>
    <name evidence="1" type="ORF">Nepgr_032778</name>
</gene>
<sequence length="86" mass="9785">MYSRMTGRQPLQTPSLIKVVFLEERISGCYCLFLYVLAISTNVKETAGNVDEVVREFSVVNKILEDLWANHSNVVQPKAHRWGNSS</sequence>
<protein>
    <submittedName>
        <fullName evidence="1">Uncharacterized protein</fullName>
    </submittedName>
</protein>
<name>A0AAD3TJA2_NEPGR</name>
<dbReference type="AlphaFoldDB" id="A0AAD3TJA2"/>
<organism evidence="1 2">
    <name type="scientific">Nepenthes gracilis</name>
    <name type="common">Slender pitcher plant</name>
    <dbReference type="NCBI Taxonomy" id="150966"/>
    <lineage>
        <taxon>Eukaryota</taxon>
        <taxon>Viridiplantae</taxon>
        <taxon>Streptophyta</taxon>
        <taxon>Embryophyta</taxon>
        <taxon>Tracheophyta</taxon>
        <taxon>Spermatophyta</taxon>
        <taxon>Magnoliopsida</taxon>
        <taxon>eudicotyledons</taxon>
        <taxon>Gunneridae</taxon>
        <taxon>Pentapetalae</taxon>
        <taxon>Caryophyllales</taxon>
        <taxon>Nepenthaceae</taxon>
        <taxon>Nepenthes</taxon>
    </lineage>
</organism>
<evidence type="ECO:0000313" key="2">
    <source>
        <dbReference type="Proteomes" id="UP001279734"/>
    </source>
</evidence>
<keyword evidence="2" id="KW-1185">Reference proteome</keyword>
<accession>A0AAD3TJA2</accession>
<evidence type="ECO:0000313" key="1">
    <source>
        <dbReference type="EMBL" id="GMH30935.1"/>
    </source>
</evidence>
<reference evidence="1" key="1">
    <citation type="submission" date="2023-05" db="EMBL/GenBank/DDBJ databases">
        <title>Nepenthes gracilis genome sequencing.</title>
        <authorList>
            <person name="Fukushima K."/>
        </authorList>
    </citation>
    <scope>NUCLEOTIDE SEQUENCE</scope>
    <source>
        <strain evidence="1">SING2019-196</strain>
    </source>
</reference>